<evidence type="ECO:0000313" key="5">
    <source>
        <dbReference type="EMBL" id="CDC04257.1"/>
    </source>
</evidence>
<dbReference type="Gene3D" id="1.10.443.10">
    <property type="entry name" value="Intergrase catalytic core"/>
    <property type="match status" value="1"/>
</dbReference>
<evidence type="ECO:0000256" key="1">
    <source>
        <dbReference type="ARBA" id="ARBA00008857"/>
    </source>
</evidence>
<dbReference type="Gene3D" id="1.10.150.130">
    <property type="match status" value="1"/>
</dbReference>
<comment type="similarity">
    <text evidence="1">Belongs to the 'phage' integrase family.</text>
</comment>
<dbReference type="GO" id="GO:0006310">
    <property type="term" value="P:DNA recombination"/>
    <property type="evidence" value="ECO:0007669"/>
    <property type="project" value="UniProtKB-KW"/>
</dbReference>
<feature type="domain" description="Tyr recombinase" evidence="4">
    <location>
        <begin position="166"/>
        <end position="389"/>
    </location>
</feature>
<organism evidence="5 6">
    <name type="scientific">[Clostridium] leptum CAG:27</name>
    <dbReference type="NCBI Taxonomy" id="1263068"/>
    <lineage>
        <taxon>Bacteria</taxon>
        <taxon>Bacillati</taxon>
        <taxon>Bacillota</taxon>
        <taxon>Clostridia</taxon>
        <taxon>Eubacteriales</taxon>
        <taxon>Oscillospiraceae</taxon>
        <taxon>Oscillospiraceae incertae sedis</taxon>
    </lineage>
</organism>
<evidence type="ECO:0000313" key="6">
    <source>
        <dbReference type="Proteomes" id="UP000018168"/>
    </source>
</evidence>
<dbReference type="GO" id="GO:0015074">
    <property type="term" value="P:DNA integration"/>
    <property type="evidence" value="ECO:0007669"/>
    <property type="project" value="InterPro"/>
</dbReference>
<dbReference type="SUPFAM" id="SSF56349">
    <property type="entry name" value="DNA breaking-rejoining enzymes"/>
    <property type="match status" value="1"/>
</dbReference>
<dbReference type="InterPro" id="IPR002104">
    <property type="entry name" value="Integrase_catalytic"/>
</dbReference>
<gene>
    <name evidence="5" type="ORF">BN578_00035</name>
</gene>
<dbReference type="AlphaFoldDB" id="R6P2R6"/>
<dbReference type="Pfam" id="PF00589">
    <property type="entry name" value="Phage_integrase"/>
    <property type="match status" value="1"/>
</dbReference>
<dbReference type="InterPro" id="IPR010998">
    <property type="entry name" value="Integrase_recombinase_N"/>
</dbReference>
<dbReference type="InterPro" id="IPR050090">
    <property type="entry name" value="Tyrosine_recombinase_XerCD"/>
</dbReference>
<protein>
    <submittedName>
        <fullName evidence="5">Site-specific recombinase XerD</fullName>
    </submittedName>
</protein>
<evidence type="ECO:0000259" key="4">
    <source>
        <dbReference type="PROSITE" id="PS51898"/>
    </source>
</evidence>
<dbReference type="InterPro" id="IPR011010">
    <property type="entry name" value="DNA_brk_join_enz"/>
</dbReference>
<keyword evidence="3" id="KW-0233">DNA recombination</keyword>
<dbReference type="PANTHER" id="PTHR30349:SF64">
    <property type="entry name" value="PROPHAGE INTEGRASE INTD-RELATED"/>
    <property type="match status" value="1"/>
</dbReference>
<proteinExistence type="inferred from homology"/>
<dbReference type="Proteomes" id="UP000018168">
    <property type="component" value="Unassembled WGS sequence"/>
</dbReference>
<keyword evidence="2" id="KW-0238">DNA-binding</keyword>
<dbReference type="InterPro" id="IPR013762">
    <property type="entry name" value="Integrase-like_cat_sf"/>
</dbReference>
<evidence type="ECO:0000256" key="3">
    <source>
        <dbReference type="ARBA" id="ARBA00023172"/>
    </source>
</evidence>
<comment type="caution">
    <text evidence="5">The sequence shown here is derived from an EMBL/GenBank/DDBJ whole genome shotgun (WGS) entry which is preliminary data.</text>
</comment>
<accession>R6P2R6</accession>
<dbReference type="PANTHER" id="PTHR30349">
    <property type="entry name" value="PHAGE INTEGRASE-RELATED"/>
    <property type="match status" value="1"/>
</dbReference>
<sequence length="404" mass="45400">MAGRKRKTTHTSGLYRKRITLGRDENGKAIVKSVYGHSKEELEEKIAQLRIQKGMGLAVTDEKSTWKYWADVWKTLKYPSIGKSAQGVYNGALKHLAVLNPIKITKLTSIDLVQIVTKMAEDGLSRRTINLVIQTASQICRLARKNHAMMINIADDVNAPQNAPKTQREAISPDEERLLWNVKPIDANNKLDKNRAERLPLARMFALMQLNCGLRREEAAALRWKNVDLDNLVLTVMEAYDFKGKRVKEPKTVSGIRQVPIPIKYASELTAWKEQNKNSITGRIYVFPGAKGILTEGEFIHLWECLLDAVNGISVAAKVSAGRMRKGVKPDVTRQYNFTSHQLRHTYATNAIAAGVDVRTVQYLMGHATPEMTMRYTHLSPSALESAREKLGAKVPKQKAEQAF</sequence>
<name>R6P2R6_9FIRM</name>
<dbReference type="CDD" id="cd01189">
    <property type="entry name" value="INT_ICEBs1_C_like"/>
    <property type="match status" value="1"/>
</dbReference>
<dbReference type="GO" id="GO:0003677">
    <property type="term" value="F:DNA binding"/>
    <property type="evidence" value="ECO:0007669"/>
    <property type="project" value="UniProtKB-KW"/>
</dbReference>
<dbReference type="PROSITE" id="PS51898">
    <property type="entry name" value="TYR_RECOMBINASE"/>
    <property type="match status" value="1"/>
</dbReference>
<dbReference type="EMBL" id="CBEP010000046">
    <property type="protein sequence ID" value="CDC04257.1"/>
    <property type="molecule type" value="Genomic_DNA"/>
</dbReference>
<evidence type="ECO:0000256" key="2">
    <source>
        <dbReference type="ARBA" id="ARBA00023125"/>
    </source>
</evidence>
<reference evidence="5" key="1">
    <citation type="submission" date="2012-11" db="EMBL/GenBank/DDBJ databases">
        <title>Dependencies among metagenomic species, viruses, plasmids and units of genetic variation.</title>
        <authorList>
            <person name="Nielsen H.B."/>
            <person name="Almeida M."/>
            <person name="Juncker A.S."/>
            <person name="Rasmussen S."/>
            <person name="Li J."/>
            <person name="Sunagawa S."/>
            <person name="Plichta D."/>
            <person name="Gautier L."/>
            <person name="Le Chatelier E."/>
            <person name="Peletier E."/>
            <person name="Bonde I."/>
            <person name="Nielsen T."/>
            <person name="Manichanh C."/>
            <person name="Arumugam M."/>
            <person name="Batto J."/>
            <person name="Santos M.B.Q.D."/>
            <person name="Blom N."/>
            <person name="Borruel N."/>
            <person name="Burgdorf K.S."/>
            <person name="Boumezbeur F."/>
            <person name="Casellas F."/>
            <person name="Dore J."/>
            <person name="Guarner F."/>
            <person name="Hansen T."/>
            <person name="Hildebrand F."/>
            <person name="Kaas R.S."/>
            <person name="Kennedy S."/>
            <person name="Kristiansen K."/>
            <person name="Kultima J.R."/>
            <person name="Leonard P."/>
            <person name="Levenez F."/>
            <person name="Lund O."/>
            <person name="Moumen B."/>
            <person name="Le Paslier D."/>
            <person name="Pons N."/>
            <person name="Pedersen O."/>
            <person name="Prifti E."/>
            <person name="Qin J."/>
            <person name="Raes J."/>
            <person name="Tap J."/>
            <person name="Tims S."/>
            <person name="Ussery D.W."/>
            <person name="Yamada T."/>
            <person name="MetaHit consortium"/>
            <person name="Renault P."/>
            <person name="Sicheritz-Ponten T."/>
            <person name="Bork P."/>
            <person name="Wang J."/>
            <person name="Brunak S."/>
            <person name="Ehrlich S.D."/>
        </authorList>
    </citation>
    <scope>NUCLEOTIDE SEQUENCE [LARGE SCALE GENOMIC DNA]</scope>
</reference>